<proteinExistence type="inferred from homology"/>
<evidence type="ECO:0000256" key="3">
    <source>
        <dbReference type="PIRSR" id="PIRSR605511-2"/>
    </source>
</evidence>
<dbReference type="GO" id="GO:0004341">
    <property type="term" value="F:gluconolactonase activity"/>
    <property type="evidence" value="ECO:0007669"/>
    <property type="project" value="TreeGrafter"/>
</dbReference>
<accession>A0A9Q2RWA0</accession>
<evidence type="ECO:0000313" key="8">
    <source>
        <dbReference type="Proteomes" id="UP000809440"/>
    </source>
</evidence>
<gene>
    <name evidence="5" type="ORF">JQX41_04880</name>
    <name evidence="6" type="ORF">JQX48_04880</name>
</gene>
<comment type="cofactor">
    <cofactor evidence="3">
        <name>Zn(2+)</name>
        <dbReference type="ChEBI" id="CHEBI:29105"/>
    </cofactor>
    <text evidence="3">Binds 1 divalent metal cation per subunit.</text>
</comment>
<name>A0A9Q2RWA0_9RHOB</name>
<feature type="binding site" evidence="3">
    <location>
        <position position="97"/>
    </location>
    <ligand>
        <name>substrate</name>
    </ligand>
</feature>
<dbReference type="GO" id="GO:0005509">
    <property type="term" value="F:calcium ion binding"/>
    <property type="evidence" value="ECO:0007669"/>
    <property type="project" value="TreeGrafter"/>
</dbReference>
<dbReference type="InterPro" id="IPR011042">
    <property type="entry name" value="6-blade_b-propeller_TolB-like"/>
</dbReference>
<keyword evidence="3" id="KW-0862">Zinc</keyword>
<evidence type="ECO:0000313" key="5">
    <source>
        <dbReference type="EMBL" id="MBM2411625.1"/>
    </source>
</evidence>
<comment type="similarity">
    <text evidence="1">Belongs to the SMP-30/CGR1 family.</text>
</comment>
<dbReference type="AlphaFoldDB" id="A0A9Q2RWA0"/>
<keyword evidence="3" id="KW-0479">Metal-binding</keyword>
<dbReference type="RefSeq" id="WP_085630597.1">
    <property type="nucleotide sequence ID" value="NZ_JAFBWU010000003.1"/>
</dbReference>
<dbReference type="PANTHER" id="PTHR10907:SF47">
    <property type="entry name" value="REGUCALCIN"/>
    <property type="match status" value="1"/>
</dbReference>
<dbReference type="EMBL" id="JAFBXF010000003">
    <property type="protein sequence ID" value="MBM2416292.1"/>
    <property type="molecule type" value="Genomic_DNA"/>
</dbReference>
<evidence type="ECO:0000256" key="1">
    <source>
        <dbReference type="ARBA" id="ARBA00008853"/>
    </source>
</evidence>
<dbReference type="OrthoDB" id="2633250at2"/>
<dbReference type="InterPro" id="IPR013658">
    <property type="entry name" value="SGL"/>
</dbReference>
<evidence type="ECO:0000259" key="4">
    <source>
        <dbReference type="Pfam" id="PF08450"/>
    </source>
</evidence>
<dbReference type="GeneID" id="62641712"/>
<feature type="active site" description="Proton donor/acceptor" evidence="2">
    <location>
        <position position="192"/>
    </location>
</feature>
<dbReference type="Gene3D" id="2.120.10.30">
    <property type="entry name" value="TolB, C-terminal domain"/>
    <property type="match status" value="1"/>
</dbReference>
<dbReference type="GO" id="GO:0019853">
    <property type="term" value="P:L-ascorbic acid biosynthetic process"/>
    <property type="evidence" value="ECO:0007669"/>
    <property type="project" value="TreeGrafter"/>
</dbReference>
<feature type="binding site" evidence="3">
    <location>
        <position position="142"/>
    </location>
    <ligand>
        <name>a divalent metal cation</name>
        <dbReference type="ChEBI" id="CHEBI:60240"/>
    </ligand>
</feature>
<dbReference type="SUPFAM" id="SSF63829">
    <property type="entry name" value="Calcium-dependent phosphotriesterase"/>
    <property type="match status" value="1"/>
</dbReference>
<evidence type="ECO:0000313" key="6">
    <source>
        <dbReference type="EMBL" id="MBM2416292.1"/>
    </source>
</evidence>
<organism evidence="5 7">
    <name type="scientific">Marivita cryptomonadis</name>
    <dbReference type="NCBI Taxonomy" id="505252"/>
    <lineage>
        <taxon>Bacteria</taxon>
        <taxon>Pseudomonadati</taxon>
        <taxon>Pseudomonadota</taxon>
        <taxon>Alphaproteobacteria</taxon>
        <taxon>Rhodobacterales</taxon>
        <taxon>Roseobacteraceae</taxon>
        <taxon>Marivita</taxon>
    </lineage>
</organism>
<dbReference type="EMBL" id="JAFBXE010000003">
    <property type="protein sequence ID" value="MBM2411625.1"/>
    <property type="molecule type" value="Genomic_DNA"/>
</dbReference>
<dbReference type="InterPro" id="IPR005511">
    <property type="entry name" value="SMP-30"/>
</dbReference>
<evidence type="ECO:0000313" key="7">
    <source>
        <dbReference type="Proteomes" id="UP000755667"/>
    </source>
</evidence>
<feature type="binding site" evidence="3">
    <location>
        <position position="95"/>
    </location>
    <ligand>
        <name>substrate</name>
    </ligand>
</feature>
<keyword evidence="8" id="KW-1185">Reference proteome</keyword>
<dbReference type="PANTHER" id="PTHR10907">
    <property type="entry name" value="REGUCALCIN"/>
    <property type="match status" value="1"/>
</dbReference>
<feature type="domain" description="SMP-30/Gluconolactonase/LRE-like region" evidence="4">
    <location>
        <begin position="12"/>
        <end position="250"/>
    </location>
</feature>
<evidence type="ECO:0000256" key="2">
    <source>
        <dbReference type="PIRSR" id="PIRSR605511-1"/>
    </source>
</evidence>
<protein>
    <submittedName>
        <fullName evidence="5">SMP-30/gluconolactonase/LRE family protein</fullName>
    </submittedName>
</protein>
<dbReference type="PRINTS" id="PR01790">
    <property type="entry name" value="SMP30FAMILY"/>
</dbReference>
<reference evidence="5 8" key="1">
    <citation type="submission" date="2021-01" db="EMBL/GenBank/DDBJ databases">
        <title>Diatom-associated Roseobacters Show Island Model of Population Structure.</title>
        <authorList>
            <person name="Qu L."/>
            <person name="Feng X."/>
            <person name="Chen Y."/>
            <person name="Li L."/>
            <person name="Wang X."/>
            <person name="Hu Z."/>
            <person name="Wang H."/>
            <person name="Luo H."/>
        </authorList>
    </citation>
    <scope>NUCLEOTIDE SEQUENCE</scope>
    <source>
        <strain evidence="6 8">CC28-63</strain>
        <strain evidence="5">CC28-69</strain>
    </source>
</reference>
<feature type="binding site" evidence="3">
    <location>
        <position position="14"/>
    </location>
    <ligand>
        <name>a divalent metal cation</name>
        <dbReference type="ChEBI" id="CHEBI:60240"/>
    </ligand>
</feature>
<dbReference type="Pfam" id="PF08450">
    <property type="entry name" value="SGL"/>
    <property type="match status" value="1"/>
</dbReference>
<sequence>MANIFSSTICTLGEGPLWHPEEQVLYWFDILGKRLYRSDGTDEQSWDFDEHVSAAGWVDTGVLLIASETSLSVFDTQTGESTFIHPLESDNPVTRSNDGRADPWGGFWIGTMGKNAEPGAGAIYRYYNGTLTKLFDKITISNAICFAPDRSHAFYTDTRKRKILKVALDDDGYPDGKPTLFTDLNDEGLNPDGAVVDADGNLWVAQWGASRVACYGPDGVLIRAIAVPASQTSCPAFGGADLSTLYITSAADGLNPASDSDGMTFAVPSGTKGQKEHQVIL</sequence>
<dbReference type="Proteomes" id="UP000755667">
    <property type="component" value="Unassembled WGS sequence"/>
</dbReference>
<feature type="binding site" evidence="3">
    <location>
        <position position="192"/>
    </location>
    <ligand>
        <name>a divalent metal cation</name>
        <dbReference type="ChEBI" id="CHEBI:60240"/>
    </ligand>
</feature>
<comment type="caution">
    <text evidence="5">The sequence shown here is derived from an EMBL/GenBank/DDBJ whole genome shotgun (WGS) entry which is preliminary data.</text>
</comment>
<dbReference type="Proteomes" id="UP000809440">
    <property type="component" value="Unassembled WGS sequence"/>
</dbReference>